<dbReference type="Pfam" id="PF00171">
    <property type="entry name" value="Aldedh"/>
    <property type="match status" value="1"/>
</dbReference>
<dbReference type="PANTHER" id="PTHR43353:SF5">
    <property type="entry name" value="SUCCINATE-SEMIALDEHYDE DEHYDROGENASE, MITOCHONDRIAL"/>
    <property type="match status" value="1"/>
</dbReference>
<dbReference type="InterPro" id="IPR015590">
    <property type="entry name" value="Aldehyde_DH_dom"/>
</dbReference>
<evidence type="ECO:0000256" key="2">
    <source>
        <dbReference type="ARBA" id="ARBA00023002"/>
    </source>
</evidence>
<dbReference type="SUPFAM" id="SSF53720">
    <property type="entry name" value="ALDH-like"/>
    <property type="match status" value="1"/>
</dbReference>
<evidence type="ECO:0000313" key="6">
    <source>
        <dbReference type="EMBL" id="XAY03559.1"/>
    </source>
</evidence>
<dbReference type="CDD" id="cd07099">
    <property type="entry name" value="ALDH_DDALDH"/>
    <property type="match status" value="1"/>
</dbReference>
<dbReference type="AlphaFoldDB" id="A0AAU7APM9"/>
<feature type="domain" description="Aldehyde dehydrogenase" evidence="5">
    <location>
        <begin position="8"/>
        <end position="465"/>
    </location>
</feature>
<gene>
    <name evidence="6" type="primary">gabD2</name>
    <name evidence="6" type="ORF">DSM112329_00378</name>
</gene>
<evidence type="ECO:0000256" key="1">
    <source>
        <dbReference type="ARBA" id="ARBA00009986"/>
    </source>
</evidence>
<evidence type="ECO:0000256" key="4">
    <source>
        <dbReference type="RuleBase" id="RU003345"/>
    </source>
</evidence>
<dbReference type="EC" id="1.2.1.79" evidence="6"/>
<dbReference type="InterPro" id="IPR029510">
    <property type="entry name" value="Ald_DH_CS_GLU"/>
</dbReference>
<dbReference type="PANTHER" id="PTHR43353">
    <property type="entry name" value="SUCCINATE-SEMIALDEHYDE DEHYDROGENASE, MITOCHONDRIAL"/>
    <property type="match status" value="1"/>
</dbReference>
<reference evidence="6" key="1">
    <citation type="submission" date="2022-12" db="EMBL/GenBank/DDBJ databases">
        <title>Paraconexibacter alkalitolerans sp. nov. and Baekduia alba sp. nov., isolated from soil and emended description of the genera Paraconexibacter (Chun et al., 2020) and Baekduia (An et al., 2020).</title>
        <authorList>
            <person name="Vieira S."/>
            <person name="Huber K.J."/>
            <person name="Geppert A."/>
            <person name="Wolf J."/>
            <person name="Neumann-Schaal M."/>
            <person name="Muesken M."/>
            <person name="Overmann J."/>
        </authorList>
    </citation>
    <scope>NUCLEOTIDE SEQUENCE</scope>
    <source>
        <strain evidence="6">AEG42_29</strain>
    </source>
</reference>
<dbReference type="EMBL" id="CP114014">
    <property type="protein sequence ID" value="XAY03559.1"/>
    <property type="molecule type" value="Genomic_DNA"/>
</dbReference>
<dbReference type="RefSeq" id="WP_354700115.1">
    <property type="nucleotide sequence ID" value="NZ_CP114014.1"/>
</dbReference>
<keyword evidence="2 4" id="KW-0560">Oxidoreductase</keyword>
<dbReference type="GO" id="GO:0004777">
    <property type="term" value="F:succinate-semialdehyde dehydrogenase (NAD+) activity"/>
    <property type="evidence" value="ECO:0007669"/>
    <property type="project" value="TreeGrafter"/>
</dbReference>
<dbReference type="InterPro" id="IPR050740">
    <property type="entry name" value="Aldehyde_DH_Superfamily"/>
</dbReference>
<dbReference type="InterPro" id="IPR016163">
    <property type="entry name" value="Ald_DH_C"/>
</dbReference>
<dbReference type="KEGG" id="parq:DSM112329_00378"/>
<feature type="active site" evidence="3">
    <location>
        <position position="238"/>
    </location>
</feature>
<sequence length="515" mass="54652">MSTAEAATDELIVRCPGTGKEVGRVPVTSGADVAALAASLRAAQPAWEALGYAGRAAWLHRWRDWMLDNEQQLLALVQSETGKSWNDTNVELPIALEVINYYAKNAASFLADEHPKPHTPAMATKQIAVRFRPHPLIALITPWNGPIGNPMLDLPAALMAGCAALTKPSEVTPLTWAALIDGWKAIGAPPVLDCAQGGGDVGAAVVDVVDMVHFTGSVATGRRIGARCGERLIPCSLELGGKDPMLVLADADLERAANAAVWGGFMGAGQACISVERVYVDAPVFDEFVDLVATKTRALRVGMDPGPKPAFDLGAMATEDQVAIVERHVADALAKGARALTGGRRLDGPGLFYAPTVLVDVDHTMDCMREETFGPTLPIMKVDGTDEAVALANDSAYGLSGSVWTRDRAEGERIAALLEVGAVNLNNVYINLFQLGAPQGGWRDSGVGGRLGGPSGIRKYCREQVVVGDRIAPKSELPWYPASATKLALQARGSRFLGARDWRRRLGLAPRSSQG</sequence>
<dbReference type="Gene3D" id="3.40.605.10">
    <property type="entry name" value="Aldehyde Dehydrogenase, Chain A, domain 1"/>
    <property type="match status" value="1"/>
</dbReference>
<evidence type="ECO:0000256" key="3">
    <source>
        <dbReference type="PROSITE-ProRule" id="PRU10007"/>
    </source>
</evidence>
<dbReference type="GO" id="GO:0036243">
    <property type="term" value="F:succinate-semialdehyde dehydrogenase (NADP+) activity"/>
    <property type="evidence" value="ECO:0007669"/>
    <property type="project" value="UniProtKB-EC"/>
</dbReference>
<dbReference type="GO" id="GO:0009450">
    <property type="term" value="P:gamma-aminobutyric acid catabolic process"/>
    <property type="evidence" value="ECO:0007669"/>
    <property type="project" value="TreeGrafter"/>
</dbReference>
<dbReference type="InterPro" id="IPR016161">
    <property type="entry name" value="Ald_DH/histidinol_DH"/>
</dbReference>
<dbReference type="PROSITE" id="PS00687">
    <property type="entry name" value="ALDEHYDE_DEHYDR_GLU"/>
    <property type="match status" value="1"/>
</dbReference>
<protein>
    <submittedName>
        <fullName evidence="6">Succinate-semialdehyde dehydrogenase [NADP(+)] 2</fullName>
        <ecNumber evidence="6">1.2.1.79</ecNumber>
    </submittedName>
</protein>
<evidence type="ECO:0000259" key="5">
    <source>
        <dbReference type="Pfam" id="PF00171"/>
    </source>
</evidence>
<name>A0AAU7APM9_9ACTN</name>
<dbReference type="FunFam" id="3.40.309.10:FF:000009">
    <property type="entry name" value="Aldehyde dehydrogenase A"/>
    <property type="match status" value="1"/>
</dbReference>
<proteinExistence type="inferred from homology"/>
<accession>A0AAU7APM9</accession>
<dbReference type="InterPro" id="IPR016162">
    <property type="entry name" value="Ald_DH_N"/>
</dbReference>
<comment type="similarity">
    <text evidence="1 4">Belongs to the aldehyde dehydrogenase family.</text>
</comment>
<dbReference type="Gene3D" id="3.40.309.10">
    <property type="entry name" value="Aldehyde Dehydrogenase, Chain A, domain 2"/>
    <property type="match status" value="1"/>
</dbReference>
<organism evidence="6">
    <name type="scientific">Paraconexibacter sp. AEG42_29</name>
    <dbReference type="NCBI Taxonomy" id="2997339"/>
    <lineage>
        <taxon>Bacteria</taxon>
        <taxon>Bacillati</taxon>
        <taxon>Actinomycetota</taxon>
        <taxon>Thermoleophilia</taxon>
        <taxon>Solirubrobacterales</taxon>
        <taxon>Paraconexibacteraceae</taxon>
        <taxon>Paraconexibacter</taxon>
    </lineage>
</organism>